<proteinExistence type="predicted"/>
<dbReference type="GO" id="GO:0009401">
    <property type="term" value="P:phosphoenolpyruvate-dependent sugar phosphotransferase system"/>
    <property type="evidence" value="ECO:0007669"/>
    <property type="project" value="InterPro"/>
</dbReference>
<dbReference type="InterPro" id="IPR016152">
    <property type="entry name" value="PTrfase/Anion_transptr"/>
</dbReference>
<gene>
    <name evidence="2" type="primary">ptsN</name>
    <name evidence="2" type="ORF">H0A36_06840</name>
</gene>
<dbReference type="NCBIfam" id="TIGR01419">
    <property type="entry name" value="nitro_reg_IIA"/>
    <property type="match status" value="1"/>
</dbReference>
<dbReference type="SUPFAM" id="SSF55804">
    <property type="entry name" value="Phoshotransferase/anion transport protein"/>
    <property type="match status" value="1"/>
</dbReference>
<dbReference type="Gene3D" id="3.40.930.10">
    <property type="entry name" value="Mannitol-specific EII, Chain A"/>
    <property type="match status" value="1"/>
</dbReference>
<dbReference type="CDD" id="cd00211">
    <property type="entry name" value="PTS_IIA_fru"/>
    <property type="match status" value="1"/>
</dbReference>
<comment type="caution">
    <text evidence="2">The sequence shown here is derived from an EMBL/GenBank/DDBJ whole genome shotgun (WGS) entry which is preliminary data.</text>
</comment>
<dbReference type="PANTHER" id="PTHR47738:SF1">
    <property type="entry name" value="NITROGEN REGULATORY PROTEIN"/>
    <property type="match status" value="1"/>
</dbReference>
<dbReference type="PANTHER" id="PTHR47738">
    <property type="entry name" value="PTS SYSTEM FRUCTOSE-LIKE EIIA COMPONENT-RELATED"/>
    <property type="match status" value="1"/>
</dbReference>
<dbReference type="InterPro" id="IPR002178">
    <property type="entry name" value="PTS_EIIA_type-2_dom"/>
</dbReference>
<accession>A0A853I6G8</accession>
<dbReference type="PROSITE" id="PS00372">
    <property type="entry name" value="PTS_EIIA_TYPE_2_HIS"/>
    <property type="match status" value="1"/>
</dbReference>
<dbReference type="GO" id="GO:0030295">
    <property type="term" value="F:protein kinase activator activity"/>
    <property type="evidence" value="ECO:0007669"/>
    <property type="project" value="TreeGrafter"/>
</dbReference>
<evidence type="ECO:0000313" key="3">
    <source>
        <dbReference type="Proteomes" id="UP000569732"/>
    </source>
</evidence>
<keyword evidence="3" id="KW-1185">Reference proteome</keyword>
<name>A0A853I6G8_9GAMM</name>
<dbReference type="AlphaFoldDB" id="A0A853I6G8"/>
<evidence type="ECO:0000313" key="2">
    <source>
        <dbReference type="EMBL" id="NYZ65724.1"/>
    </source>
</evidence>
<dbReference type="InterPro" id="IPR006320">
    <property type="entry name" value="PTS_Nitro_regul"/>
</dbReference>
<dbReference type="GO" id="GO:0008982">
    <property type="term" value="F:protein-N(PI)-phosphohistidine-sugar phosphotransferase activity"/>
    <property type="evidence" value="ECO:0007669"/>
    <property type="project" value="InterPro"/>
</dbReference>
<dbReference type="Proteomes" id="UP000569732">
    <property type="component" value="Unassembled WGS sequence"/>
</dbReference>
<reference evidence="2 3" key="1">
    <citation type="submission" date="2020-07" db="EMBL/GenBank/DDBJ databases">
        <title>Endozoicomonas sp. nov., isolated from sediment.</title>
        <authorList>
            <person name="Gu T."/>
        </authorList>
    </citation>
    <scope>NUCLEOTIDE SEQUENCE [LARGE SCALE GENOMIC DNA]</scope>
    <source>
        <strain evidence="2 3">SM1973</strain>
    </source>
</reference>
<dbReference type="PROSITE" id="PS51094">
    <property type="entry name" value="PTS_EIIA_TYPE_2"/>
    <property type="match status" value="1"/>
</dbReference>
<protein>
    <submittedName>
        <fullName evidence="2">PTS IIA-like nitrogen regulatory protein PtsN</fullName>
    </submittedName>
</protein>
<dbReference type="RefSeq" id="WP_180567750.1">
    <property type="nucleotide sequence ID" value="NZ_JACCKB010000007.1"/>
</dbReference>
<dbReference type="EMBL" id="JACCKB010000007">
    <property type="protein sequence ID" value="NYZ65724.1"/>
    <property type="molecule type" value="Genomic_DNA"/>
</dbReference>
<evidence type="ECO:0000259" key="1">
    <source>
        <dbReference type="PROSITE" id="PS51094"/>
    </source>
</evidence>
<organism evidence="2 3">
    <name type="scientific">Spartinivicinus marinus</name>
    <dbReference type="NCBI Taxonomy" id="2994442"/>
    <lineage>
        <taxon>Bacteria</taxon>
        <taxon>Pseudomonadati</taxon>
        <taxon>Pseudomonadota</taxon>
        <taxon>Gammaproteobacteria</taxon>
        <taxon>Oceanospirillales</taxon>
        <taxon>Zooshikellaceae</taxon>
        <taxon>Spartinivicinus</taxon>
    </lineage>
</organism>
<dbReference type="Pfam" id="PF00359">
    <property type="entry name" value="PTS_EIIA_2"/>
    <property type="match status" value="1"/>
</dbReference>
<sequence length="153" mass="16864">MKIEQFLLPQCTLTGVQGGSKKRVLQLIANLLAEYSSNIDANELFDNLINRERLGSTGFGNGIAIPHCRLESCHKPFACLLKLEEGIDFDAIDGHPVDVIFALVVPAEATNEHLAILQELATRFENSSYRNNLRQADTNPDLFDIAIQSVPTA</sequence>
<dbReference type="InterPro" id="IPR051541">
    <property type="entry name" value="PTS_SugarTrans_NitroReg"/>
</dbReference>
<feature type="domain" description="PTS EIIA type-2" evidence="1">
    <location>
        <begin position="5"/>
        <end position="149"/>
    </location>
</feature>